<reference evidence="2 3" key="1">
    <citation type="submission" date="2016-09" db="EMBL/GenBank/DDBJ databases">
        <title>Genome-resolved meta-omics ties microbial dynamics to process performance in biotechnology for thiocyanate degradation.</title>
        <authorList>
            <person name="Kantor R.S."/>
            <person name="Huddy R.J."/>
            <person name="Iyer R."/>
            <person name="Thomas B.C."/>
            <person name="Brown C.T."/>
            <person name="Anantharaman K."/>
            <person name="Tringe S."/>
            <person name="Hettich R.L."/>
            <person name="Harrison S.T."/>
            <person name="Banfield J.F."/>
        </authorList>
    </citation>
    <scope>NUCLEOTIDE SEQUENCE [LARGE SCALE GENOMIC DNA]</scope>
    <source>
        <strain evidence="2">59-99</strain>
    </source>
</reference>
<dbReference type="PANTHER" id="PTHR38011">
    <property type="entry name" value="DIHYDROFOLATE REDUCTASE FAMILY PROTEIN (AFU_ORTHOLOGUE AFUA_8G06820)"/>
    <property type="match status" value="1"/>
</dbReference>
<protein>
    <submittedName>
        <fullName evidence="2">Deaminase</fullName>
    </submittedName>
</protein>
<dbReference type="PANTHER" id="PTHR38011:SF11">
    <property type="entry name" value="2,5-DIAMINO-6-RIBOSYLAMINO-4(3H)-PYRIMIDINONE 5'-PHOSPHATE REDUCTASE"/>
    <property type="match status" value="1"/>
</dbReference>
<gene>
    <name evidence="2" type="ORF">BGO89_07610</name>
</gene>
<dbReference type="SUPFAM" id="SSF53597">
    <property type="entry name" value="Dihydrofolate reductase-like"/>
    <property type="match status" value="1"/>
</dbReference>
<dbReference type="Gene3D" id="3.40.430.10">
    <property type="entry name" value="Dihydrofolate Reductase, subunit A"/>
    <property type="match status" value="1"/>
</dbReference>
<proteinExistence type="predicted"/>
<dbReference type="Pfam" id="PF01872">
    <property type="entry name" value="RibD_C"/>
    <property type="match status" value="1"/>
</dbReference>
<dbReference type="InterPro" id="IPR002734">
    <property type="entry name" value="RibDG_C"/>
</dbReference>
<evidence type="ECO:0000259" key="1">
    <source>
        <dbReference type="Pfam" id="PF01872"/>
    </source>
</evidence>
<dbReference type="InterPro" id="IPR024072">
    <property type="entry name" value="DHFR-like_dom_sf"/>
</dbReference>
<name>A0A1M3KZA9_9BACT</name>
<organism evidence="2 3">
    <name type="scientific">Candidatus Kapaibacterium thiocyanatum</name>
    <dbReference type="NCBI Taxonomy" id="1895771"/>
    <lineage>
        <taxon>Bacteria</taxon>
        <taxon>Pseudomonadati</taxon>
        <taxon>Candidatus Kapaibacteriota</taxon>
        <taxon>Candidatus Kapaibacteriia</taxon>
        <taxon>Candidatus Kapaibacteriales</taxon>
        <taxon>Candidatus Kapaibacteriaceae</taxon>
        <taxon>Candidatus Kapaibacterium</taxon>
    </lineage>
</organism>
<evidence type="ECO:0000313" key="2">
    <source>
        <dbReference type="EMBL" id="OJX57827.1"/>
    </source>
</evidence>
<dbReference type="Proteomes" id="UP000184233">
    <property type="component" value="Unassembled WGS sequence"/>
</dbReference>
<dbReference type="EMBL" id="MKVH01000021">
    <property type="protein sequence ID" value="OJX57827.1"/>
    <property type="molecule type" value="Genomic_DNA"/>
</dbReference>
<dbReference type="InterPro" id="IPR050765">
    <property type="entry name" value="Riboflavin_Biosynth_HTPR"/>
</dbReference>
<comment type="caution">
    <text evidence="2">The sequence shown here is derived from an EMBL/GenBank/DDBJ whole genome shotgun (WGS) entry which is preliminary data.</text>
</comment>
<accession>A0A1M3KZA9</accession>
<dbReference type="GO" id="GO:0008703">
    <property type="term" value="F:5-amino-6-(5-phosphoribosylamino)uracil reductase activity"/>
    <property type="evidence" value="ECO:0007669"/>
    <property type="project" value="InterPro"/>
</dbReference>
<sequence>MKTIYFAASSLDGFISDKEDSLEWLFQFGEPGGNYIGSFVDTVGALAMGSTTYRWMYDNMQGFGDGAWPYKVPAFVFSNRDLPVYPDADIRFVRGDVRPVHRQMVLEAKGRNIWIVGGGELAGTFYDARLLDELIIQFVSVTLGEGAPLFPRTMEKPLKLESVRRLDQEFAELRYSVRYHD</sequence>
<feature type="domain" description="Bacterial bifunctional deaminase-reductase C-terminal" evidence="1">
    <location>
        <begin position="4"/>
        <end position="169"/>
    </location>
</feature>
<dbReference type="GO" id="GO:0009231">
    <property type="term" value="P:riboflavin biosynthetic process"/>
    <property type="evidence" value="ECO:0007669"/>
    <property type="project" value="InterPro"/>
</dbReference>
<dbReference type="STRING" id="1895771.BGO89_07610"/>
<evidence type="ECO:0000313" key="3">
    <source>
        <dbReference type="Proteomes" id="UP000184233"/>
    </source>
</evidence>
<dbReference type="AlphaFoldDB" id="A0A1M3KZA9"/>